<evidence type="ECO:0000313" key="1">
    <source>
        <dbReference type="EMBL" id="PTQ11513.1"/>
    </source>
</evidence>
<proteinExistence type="predicted"/>
<organism evidence="1 2">
    <name type="scientific">Sphingomonas oleivorans</name>
    <dbReference type="NCBI Taxonomy" id="1735121"/>
    <lineage>
        <taxon>Bacteria</taxon>
        <taxon>Pseudomonadati</taxon>
        <taxon>Pseudomonadota</taxon>
        <taxon>Alphaproteobacteria</taxon>
        <taxon>Sphingomonadales</taxon>
        <taxon>Sphingomonadaceae</taxon>
        <taxon>Sphingomonas</taxon>
    </lineage>
</organism>
<accession>A0A2T5FYA2</accession>
<dbReference type="PANTHER" id="PTHR38477:SF1">
    <property type="entry name" value="MUREIN L,D-TRANSPEPTIDASE CATALYTIC DOMAIN FAMILY PROTEIN"/>
    <property type="match status" value="1"/>
</dbReference>
<dbReference type="Proteomes" id="UP000244162">
    <property type="component" value="Unassembled WGS sequence"/>
</dbReference>
<dbReference type="PANTHER" id="PTHR38477">
    <property type="entry name" value="HYPOTHETICAL EXPORTED PROTEIN"/>
    <property type="match status" value="1"/>
</dbReference>
<dbReference type="InterPro" id="IPR032676">
    <property type="entry name" value="YkuD_2"/>
</dbReference>
<sequence>MRAISRRHLLRSATLGLTGLAVERAAAASFMGGSASAARGVSPRLLESALRALARHHRRIWSQDVIAIADFSSFSARPRLYLIDILDGRTTSLLVAHGRGSDPDNCGFLRYFSNLVGSKATSEGAYLTGERYEGMHGTARRLIGLDPSNDRAEERAIVIHSAKYVGQDILARRGRLGRSEGCFAVSPQDIVQVLARLGTGRLLYAGKA</sequence>
<dbReference type="PROSITE" id="PS51318">
    <property type="entry name" value="TAT"/>
    <property type="match status" value="1"/>
</dbReference>
<name>A0A2T5FYA2_9SPHN</name>
<dbReference type="InterPro" id="IPR006311">
    <property type="entry name" value="TAT_signal"/>
</dbReference>
<comment type="caution">
    <text evidence="1">The sequence shown here is derived from an EMBL/GenBank/DDBJ whole genome shotgun (WGS) entry which is preliminary data.</text>
</comment>
<dbReference type="Pfam" id="PF13645">
    <property type="entry name" value="YkuD_2"/>
    <property type="match status" value="1"/>
</dbReference>
<evidence type="ECO:0000313" key="2">
    <source>
        <dbReference type="Proteomes" id="UP000244162"/>
    </source>
</evidence>
<protein>
    <recommendedName>
        <fullName evidence="3">Twin-arginine translocation pathway signal protein</fullName>
    </recommendedName>
</protein>
<dbReference type="OrthoDB" id="9815195at2"/>
<dbReference type="RefSeq" id="WP_107967507.1">
    <property type="nucleotide sequence ID" value="NZ_NWBU01000007.1"/>
</dbReference>
<dbReference type="EMBL" id="NWBU01000007">
    <property type="protein sequence ID" value="PTQ11513.1"/>
    <property type="molecule type" value="Genomic_DNA"/>
</dbReference>
<gene>
    <name evidence="1" type="ORF">CLG96_08745</name>
</gene>
<reference evidence="1 2" key="1">
    <citation type="submission" date="2017-09" db="EMBL/GenBank/DDBJ databases">
        <title>Sphingomonas panjinensis sp.nov., isolated from oil-contaminated soil.</title>
        <authorList>
            <person name="Wang L."/>
            <person name="Chen L."/>
        </authorList>
    </citation>
    <scope>NUCLEOTIDE SEQUENCE [LARGE SCALE GENOMIC DNA]</scope>
    <source>
        <strain evidence="1 2">FW-11</strain>
    </source>
</reference>
<keyword evidence="2" id="KW-1185">Reference proteome</keyword>
<dbReference type="AlphaFoldDB" id="A0A2T5FYA2"/>
<evidence type="ECO:0008006" key="3">
    <source>
        <dbReference type="Google" id="ProtNLM"/>
    </source>
</evidence>